<protein>
    <submittedName>
        <fullName evidence="1">Uncharacterized protein</fullName>
    </submittedName>
</protein>
<reference evidence="2" key="1">
    <citation type="submission" date="2018-06" db="EMBL/GenBank/DDBJ databases">
        <title>Genome assembly of Danube salmon.</title>
        <authorList>
            <person name="Macqueen D.J."/>
            <person name="Gundappa M.K."/>
        </authorList>
    </citation>
    <scope>NUCLEOTIDE SEQUENCE [LARGE SCALE GENOMIC DNA]</scope>
</reference>
<organism evidence="1 2">
    <name type="scientific">Hucho hucho</name>
    <name type="common">huchen</name>
    <dbReference type="NCBI Taxonomy" id="62062"/>
    <lineage>
        <taxon>Eukaryota</taxon>
        <taxon>Metazoa</taxon>
        <taxon>Chordata</taxon>
        <taxon>Craniata</taxon>
        <taxon>Vertebrata</taxon>
        <taxon>Euteleostomi</taxon>
        <taxon>Actinopterygii</taxon>
        <taxon>Neopterygii</taxon>
        <taxon>Teleostei</taxon>
        <taxon>Protacanthopterygii</taxon>
        <taxon>Salmoniformes</taxon>
        <taxon>Salmonidae</taxon>
        <taxon>Salmoninae</taxon>
        <taxon>Hucho</taxon>
    </lineage>
</organism>
<name>A0A4W5JVI2_9TELE</name>
<reference evidence="1" key="3">
    <citation type="submission" date="2025-09" db="UniProtKB">
        <authorList>
            <consortium name="Ensembl"/>
        </authorList>
    </citation>
    <scope>IDENTIFICATION</scope>
</reference>
<evidence type="ECO:0000313" key="1">
    <source>
        <dbReference type="Ensembl" id="ENSHHUP00000003784.1"/>
    </source>
</evidence>
<evidence type="ECO:0000313" key="2">
    <source>
        <dbReference type="Proteomes" id="UP000314982"/>
    </source>
</evidence>
<dbReference type="GeneTree" id="ENSGT00970000197103"/>
<sequence>MDTAIPGSVKSARLPDLHTVIVTDGQQLGMYHLEDVMQAGSSQHVQQLDELQKKLSFDDPINIQFTSVL</sequence>
<accession>A0A4W5JVI2</accession>
<dbReference type="AlphaFoldDB" id="A0A4W5JVI2"/>
<keyword evidence="2" id="KW-1185">Reference proteome</keyword>
<dbReference type="STRING" id="62062.ENSHHUP00000003784"/>
<proteinExistence type="predicted"/>
<reference evidence="1" key="2">
    <citation type="submission" date="2025-08" db="UniProtKB">
        <authorList>
            <consortium name="Ensembl"/>
        </authorList>
    </citation>
    <scope>IDENTIFICATION</scope>
</reference>
<dbReference type="Ensembl" id="ENSHHUT00000003912.1">
    <property type="protein sequence ID" value="ENSHHUP00000003784.1"/>
    <property type="gene ID" value="ENSHHUG00000002388.1"/>
</dbReference>
<dbReference type="Proteomes" id="UP000314982">
    <property type="component" value="Unassembled WGS sequence"/>
</dbReference>